<organism evidence="1">
    <name type="scientific">Anguilla anguilla</name>
    <name type="common">European freshwater eel</name>
    <name type="synonym">Muraena anguilla</name>
    <dbReference type="NCBI Taxonomy" id="7936"/>
    <lineage>
        <taxon>Eukaryota</taxon>
        <taxon>Metazoa</taxon>
        <taxon>Chordata</taxon>
        <taxon>Craniata</taxon>
        <taxon>Vertebrata</taxon>
        <taxon>Euteleostomi</taxon>
        <taxon>Actinopterygii</taxon>
        <taxon>Neopterygii</taxon>
        <taxon>Teleostei</taxon>
        <taxon>Anguilliformes</taxon>
        <taxon>Anguillidae</taxon>
        <taxon>Anguilla</taxon>
    </lineage>
</organism>
<name>A0A0E9PKN0_ANGAN</name>
<sequence length="45" mass="5249">MLNRNYTGHNNNNNKFKTAISFFSPLEISKIFGSKQNHGCVFWRS</sequence>
<accession>A0A0E9PKN0</accession>
<protein>
    <submittedName>
        <fullName evidence="1">Uncharacterized protein</fullName>
    </submittedName>
</protein>
<proteinExistence type="predicted"/>
<reference evidence="1" key="1">
    <citation type="submission" date="2014-11" db="EMBL/GenBank/DDBJ databases">
        <authorList>
            <person name="Amaro Gonzalez C."/>
        </authorList>
    </citation>
    <scope>NUCLEOTIDE SEQUENCE</scope>
</reference>
<dbReference type="AlphaFoldDB" id="A0A0E9PKN0"/>
<dbReference type="EMBL" id="GBXM01103927">
    <property type="protein sequence ID" value="JAH04650.1"/>
    <property type="molecule type" value="Transcribed_RNA"/>
</dbReference>
<reference evidence="1" key="2">
    <citation type="journal article" date="2015" name="Fish Shellfish Immunol.">
        <title>Early steps in the European eel (Anguilla anguilla)-Vibrio vulnificus interaction in the gills: Role of the RtxA13 toxin.</title>
        <authorList>
            <person name="Callol A."/>
            <person name="Pajuelo D."/>
            <person name="Ebbesson L."/>
            <person name="Teles M."/>
            <person name="MacKenzie S."/>
            <person name="Amaro C."/>
        </authorList>
    </citation>
    <scope>NUCLEOTIDE SEQUENCE</scope>
</reference>
<evidence type="ECO:0000313" key="1">
    <source>
        <dbReference type="EMBL" id="JAH04650.1"/>
    </source>
</evidence>